<dbReference type="Proteomes" id="UP000277424">
    <property type="component" value="Unassembled WGS sequence"/>
</dbReference>
<protein>
    <submittedName>
        <fullName evidence="2">Uncharacterized protein</fullName>
    </submittedName>
</protein>
<dbReference type="RefSeq" id="WP_121219705.1">
    <property type="nucleotide sequence ID" value="NZ_RBIG01000002.1"/>
</dbReference>
<organism evidence="2 3">
    <name type="scientific">Oceanibaculum indicum</name>
    <dbReference type="NCBI Taxonomy" id="526216"/>
    <lineage>
        <taxon>Bacteria</taxon>
        <taxon>Pseudomonadati</taxon>
        <taxon>Pseudomonadota</taxon>
        <taxon>Alphaproteobacteria</taxon>
        <taxon>Rhodospirillales</taxon>
        <taxon>Oceanibaculaceae</taxon>
        <taxon>Oceanibaculum</taxon>
    </lineage>
</organism>
<name>A0A420WGK9_9PROT</name>
<accession>A0A420WGK9</accession>
<sequence length="96" mass="9966">MTDKSNETAMAVAPAATGPGEQKDKPKPPASAQRVPKYDEAVRVAAAGLREAVIAARAAGYVIDMPFRVEHLDRISISETAAVSGPRPKAATKPAA</sequence>
<evidence type="ECO:0000313" key="3">
    <source>
        <dbReference type="Proteomes" id="UP000277424"/>
    </source>
</evidence>
<evidence type="ECO:0000256" key="1">
    <source>
        <dbReference type="SAM" id="MobiDB-lite"/>
    </source>
</evidence>
<dbReference type="AlphaFoldDB" id="A0A420WGK9"/>
<proteinExistence type="predicted"/>
<gene>
    <name evidence="2" type="ORF">BCL74_2057</name>
</gene>
<comment type="caution">
    <text evidence="2">The sequence shown here is derived from an EMBL/GenBank/DDBJ whole genome shotgun (WGS) entry which is preliminary data.</text>
</comment>
<evidence type="ECO:0000313" key="2">
    <source>
        <dbReference type="EMBL" id="RKQ70117.1"/>
    </source>
</evidence>
<reference evidence="2 3" key="1">
    <citation type="submission" date="2018-10" db="EMBL/GenBank/DDBJ databases">
        <title>Comparative analysis of microorganisms from saline springs in Andes Mountain Range, Colombia.</title>
        <authorList>
            <person name="Rubin E."/>
        </authorList>
    </citation>
    <scope>NUCLEOTIDE SEQUENCE [LARGE SCALE GENOMIC DNA]</scope>
    <source>
        <strain evidence="2 3">USBA 36</strain>
    </source>
</reference>
<dbReference type="EMBL" id="RBIG01000002">
    <property type="protein sequence ID" value="RKQ70117.1"/>
    <property type="molecule type" value="Genomic_DNA"/>
</dbReference>
<feature type="region of interest" description="Disordered" evidence="1">
    <location>
        <begin position="1"/>
        <end position="37"/>
    </location>
</feature>